<dbReference type="InterPro" id="IPR050661">
    <property type="entry name" value="BglG_antiterminators"/>
</dbReference>
<dbReference type="EMBL" id="JXAL01000024">
    <property type="protein sequence ID" value="KIL35115.1"/>
    <property type="molecule type" value="Genomic_DNA"/>
</dbReference>
<dbReference type="Gene3D" id="3.40.930.10">
    <property type="entry name" value="Mannitol-specific EII, Chain A"/>
    <property type="match status" value="1"/>
</dbReference>
<comment type="caution">
    <text evidence="9">The sequence shown here is derived from an EMBL/GenBank/DDBJ whole genome shotgun (WGS) entry which is preliminary data.</text>
</comment>
<feature type="domain" description="PTS EIIB type-2" evidence="6">
    <location>
        <begin position="411"/>
        <end position="500"/>
    </location>
</feature>
<dbReference type="PANTHER" id="PTHR30185">
    <property type="entry name" value="CRYPTIC BETA-GLUCOSIDE BGL OPERON ANTITERMINATOR"/>
    <property type="match status" value="1"/>
</dbReference>
<keyword evidence="4" id="KW-0804">Transcription</keyword>
<evidence type="ECO:0008006" key="11">
    <source>
        <dbReference type="Google" id="ProtNLM"/>
    </source>
</evidence>
<dbReference type="PROSITE" id="PS51099">
    <property type="entry name" value="PTS_EIIB_TYPE_2"/>
    <property type="match status" value="1"/>
</dbReference>
<evidence type="ECO:0000256" key="3">
    <source>
        <dbReference type="ARBA" id="ARBA00023015"/>
    </source>
</evidence>
<evidence type="ECO:0000256" key="1">
    <source>
        <dbReference type="ARBA" id="ARBA00022679"/>
    </source>
</evidence>
<keyword evidence="1" id="KW-0808">Transferase</keyword>
<dbReference type="Pfam" id="PF00874">
    <property type="entry name" value="PRD"/>
    <property type="match status" value="1"/>
</dbReference>
<feature type="domain" description="PTS EIIA type-2" evidence="5">
    <location>
        <begin position="529"/>
        <end position="677"/>
    </location>
</feature>
<dbReference type="InterPro" id="IPR036634">
    <property type="entry name" value="PRD_sf"/>
</dbReference>
<reference evidence="9 10" key="1">
    <citation type="submission" date="2014-12" db="EMBL/GenBank/DDBJ databases">
        <title>Draft genome sequence of Cohnella kolymensis strain B-2846.</title>
        <authorList>
            <person name="Karlyshev A.V."/>
            <person name="Kudryashova E.B."/>
        </authorList>
    </citation>
    <scope>NUCLEOTIDE SEQUENCE [LARGE SCALE GENOMIC DNA]</scope>
    <source>
        <strain evidence="9 10">VKM B-2846</strain>
    </source>
</reference>
<proteinExistence type="predicted"/>
<dbReference type="Gene3D" id="1.10.10.10">
    <property type="entry name" value="Winged helix-like DNA-binding domain superfamily/Winged helix DNA-binding domain"/>
    <property type="match status" value="1"/>
</dbReference>
<dbReference type="Pfam" id="PF00359">
    <property type="entry name" value="PTS_EIIA_2"/>
    <property type="match status" value="1"/>
</dbReference>
<dbReference type="Gene3D" id="3.40.50.2300">
    <property type="match status" value="1"/>
</dbReference>
<dbReference type="Pfam" id="PF08279">
    <property type="entry name" value="HTH_11"/>
    <property type="match status" value="1"/>
</dbReference>
<protein>
    <recommendedName>
        <fullName evidence="11">PTS system EIIA component</fullName>
    </recommendedName>
</protein>
<dbReference type="SUPFAM" id="SSF63520">
    <property type="entry name" value="PTS-regulatory domain, PRD"/>
    <property type="match status" value="2"/>
</dbReference>
<dbReference type="InterPro" id="IPR002178">
    <property type="entry name" value="PTS_EIIA_type-2_dom"/>
</dbReference>
<evidence type="ECO:0000259" key="5">
    <source>
        <dbReference type="PROSITE" id="PS51094"/>
    </source>
</evidence>
<evidence type="ECO:0000259" key="7">
    <source>
        <dbReference type="PROSITE" id="PS51372"/>
    </source>
</evidence>
<organism evidence="9 10">
    <name type="scientific">Cohnella kolymensis</name>
    <dbReference type="NCBI Taxonomy" id="1590652"/>
    <lineage>
        <taxon>Bacteria</taxon>
        <taxon>Bacillati</taxon>
        <taxon>Bacillota</taxon>
        <taxon>Bacilli</taxon>
        <taxon>Bacillales</taxon>
        <taxon>Paenibacillaceae</taxon>
        <taxon>Cohnella</taxon>
    </lineage>
</organism>
<dbReference type="SUPFAM" id="SSF52794">
    <property type="entry name" value="PTS system IIB component-like"/>
    <property type="match status" value="1"/>
</dbReference>
<sequence>MRVSNRQRRLLEVLLNRQDEITAGQIAEEIHTSTRTVHRELQELEPLLSSYGLSLVKKSGIGIMIGGSKADLAGFKQSLNESETVTYSPEERKVLLICRLLEEDAPVKLFALAHYLHAAIPTVSHDFDEIEPQLYHSGLALIRRRGYGVEIEGPESSKRRFIARLAQEFLDHSDLFGATHGQSSKWPVTRKLLTMVGVDNFFAIEKTLWDWEDEWPNRLSETAYTHLLIQLSVAISRMQRGHWILSSEQPAAADKEQDDPRLNRLAAPFGLELPEGEKAYLLKLLDGGEEKASDASGVLLEKYGLMLAETAVDLIRSVDEHMDIPFTKDRSLLDGLIRHMGPALERLRRGEVIRNPLLPQIKKDYESLFAAVRAGVDQTVRDAVVPDEEIGYIVMHFGASVERLNLFPRSIKALLVCTSGIGSSKLLAVRINKEIPQIDLIGHYSWYEAARIPEERYDLIISTVDLQLAPDRYIKLSPLLTREETERLKSYIRKITLKKVPAAEPAAPADHGPWDRIKLMHGYALAAIQLLDRFAVYRLDIEPGERHLENVVTEMVGIVSSTGNIVEEDTVIRQLINREKQGSQIIPDTQLALFHTRSESVRQPVLCLFRLNVPLLLGEEQAAADVSHILLMLAPGEIDKPSLEVLSEVSAMLLQPEMVELLKAAETERIKAFISRELEAFIKSKLEWREHS</sequence>
<dbReference type="SUPFAM" id="SSF46785">
    <property type="entry name" value="Winged helix' DNA-binding domain"/>
    <property type="match status" value="1"/>
</dbReference>
<keyword evidence="2" id="KW-0677">Repeat</keyword>
<evidence type="ECO:0000259" key="6">
    <source>
        <dbReference type="PROSITE" id="PS51099"/>
    </source>
</evidence>
<dbReference type="PROSITE" id="PS51372">
    <property type="entry name" value="PRD_2"/>
    <property type="match status" value="1"/>
</dbReference>
<evidence type="ECO:0000256" key="4">
    <source>
        <dbReference type="ARBA" id="ARBA00023163"/>
    </source>
</evidence>
<dbReference type="InterPro" id="IPR036095">
    <property type="entry name" value="PTS_EIIB-like_sf"/>
</dbReference>
<accession>A0ABR5A636</accession>
<gene>
    <name evidence="9" type="ORF">SD71_07100</name>
    <name evidence="8" type="ORF">SD71_15845</name>
</gene>
<evidence type="ECO:0000313" key="8">
    <source>
        <dbReference type="EMBL" id="KIL35115.1"/>
    </source>
</evidence>
<dbReference type="CDD" id="cd05568">
    <property type="entry name" value="PTS_IIB_bgl_like"/>
    <property type="match status" value="1"/>
</dbReference>
<keyword evidence="3" id="KW-0805">Transcription regulation</keyword>
<dbReference type="InterPro" id="IPR013011">
    <property type="entry name" value="PTS_EIIB_2"/>
</dbReference>
<feature type="domain" description="PRD" evidence="7">
    <location>
        <begin position="302"/>
        <end position="407"/>
    </location>
</feature>
<dbReference type="PROSITE" id="PS51094">
    <property type="entry name" value="PTS_EIIA_TYPE_2"/>
    <property type="match status" value="1"/>
</dbReference>
<evidence type="ECO:0000256" key="2">
    <source>
        <dbReference type="ARBA" id="ARBA00022737"/>
    </source>
</evidence>
<dbReference type="InterPro" id="IPR016152">
    <property type="entry name" value="PTrfase/Anion_transptr"/>
</dbReference>
<dbReference type="InterPro" id="IPR011608">
    <property type="entry name" value="PRD"/>
</dbReference>
<evidence type="ECO:0000313" key="9">
    <source>
        <dbReference type="EMBL" id="KIL36524.1"/>
    </source>
</evidence>
<name>A0ABR5A636_9BACL</name>
<dbReference type="EMBL" id="JXAL01000007">
    <property type="protein sequence ID" value="KIL36524.1"/>
    <property type="molecule type" value="Genomic_DNA"/>
</dbReference>
<dbReference type="Gene3D" id="1.10.1790.10">
    <property type="entry name" value="PRD domain"/>
    <property type="match status" value="1"/>
</dbReference>
<evidence type="ECO:0000313" key="10">
    <source>
        <dbReference type="Proteomes" id="UP000054526"/>
    </source>
</evidence>
<dbReference type="Proteomes" id="UP000054526">
    <property type="component" value="Unassembled WGS sequence"/>
</dbReference>
<dbReference type="SUPFAM" id="SSF55804">
    <property type="entry name" value="Phoshotransferase/anion transport protein"/>
    <property type="match status" value="1"/>
</dbReference>
<dbReference type="InterPro" id="IPR036390">
    <property type="entry name" value="WH_DNA-bd_sf"/>
</dbReference>
<dbReference type="InterPro" id="IPR036388">
    <property type="entry name" value="WH-like_DNA-bd_sf"/>
</dbReference>
<dbReference type="InterPro" id="IPR013196">
    <property type="entry name" value="HTH_11"/>
</dbReference>
<dbReference type="PANTHER" id="PTHR30185:SF18">
    <property type="entry name" value="TRANSCRIPTIONAL REGULATOR MTLR"/>
    <property type="match status" value="1"/>
</dbReference>
<keyword evidence="10" id="KW-1185">Reference proteome</keyword>